<dbReference type="InterPro" id="IPR003358">
    <property type="entry name" value="tRNA_(Gua-N-7)_MeTrfase_Trmb"/>
</dbReference>
<dbReference type="UniPathway" id="UPA00989"/>
<evidence type="ECO:0000256" key="5">
    <source>
        <dbReference type="ARBA" id="ARBA00022691"/>
    </source>
</evidence>
<feature type="binding site" evidence="7">
    <location>
        <position position="51"/>
    </location>
    <ligand>
        <name>S-adenosyl-L-methionine</name>
        <dbReference type="ChEBI" id="CHEBI:59789"/>
    </ligand>
</feature>
<dbReference type="GO" id="GO:0043527">
    <property type="term" value="C:tRNA methyltransferase complex"/>
    <property type="evidence" value="ECO:0007669"/>
    <property type="project" value="TreeGrafter"/>
</dbReference>
<dbReference type="Pfam" id="PF02390">
    <property type="entry name" value="Methyltransf_4"/>
    <property type="match status" value="1"/>
</dbReference>
<comment type="similarity">
    <text evidence="7">Belongs to the class I-like SAM-binding methyltransferase superfamily. TrmB family.</text>
</comment>
<dbReference type="PANTHER" id="PTHR23417:SF14">
    <property type="entry name" value="PENTACOTRIPEPTIDE-REPEAT REGION OF PRORP DOMAIN-CONTAINING PROTEIN"/>
    <property type="match status" value="1"/>
</dbReference>
<proteinExistence type="inferred from homology"/>
<evidence type="ECO:0000256" key="8">
    <source>
        <dbReference type="SAM" id="MobiDB-lite"/>
    </source>
</evidence>
<evidence type="ECO:0000256" key="7">
    <source>
        <dbReference type="HAMAP-Rule" id="MF_01057"/>
    </source>
</evidence>
<evidence type="ECO:0000256" key="6">
    <source>
        <dbReference type="ARBA" id="ARBA00022694"/>
    </source>
</evidence>
<comment type="catalytic activity">
    <reaction evidence="1 7">
        <text>guanosine(46) in tRNA + S-adenosyl-L-methionine = N(7)-methylguanosine(46) in tRNA + S-adenosyl-L-homocysteine</text>
        <dbReference type="Rhea" id="RHEA:42708"/>
        <dbReference type="Rhea" id="RHEA-COMP:10188"/>
        <dbReference type="Rhea" id="RHEA-COMP:10189"/>
        <dbReference type="ChEBI" id="CHEBI:57856"/>
        <dbReference type="ChEBI" id="CHEBI:59789"/>
        <dbReference type="ChEBI" id="CHEBI:74269"/>
        <dbReference type="ChEBI" id="CHEBI:74480"/>
        <dbReference type="EC" id="2.1.1.33"/>
    </reaction>
</comment>
<comment type="pathway">
    <text evidence="7">tRNA modification; N(7)-methylguanine-tRNA biosynthesis.</text>
</comment>
<evidence type="ECO:0000313" key="9">
    <source>
        <dbReference type="EMBL" id="NGO38112.1"/>
    </source>
</evidence>
<keyword evidence="3 7" id="KW-0489">Methyltransferase</keyword>
<protein>
    <recommendedName>
        <fullName evidence="7">tRNA (guanine-N(7)-)-methyltransferase</fullName>
        <ecNumber evidence="7">2.1.1.33</ecNumber>
    </recommendedName>
    <alternativeName>
        <fullName evidence="7">tRNA (guanine(46)-N(7))-methyltransferase</fullName>
    </alternativeName>
    <alternativeName>
        <fullName evidence="7">tRNA(m7G46)-methyltransferase</fullName>
    </alternativeName>
</protein>
<sequence length="215" mass="24375">MERAQVKGSESGDSSVAGPGSPESLLYDPPSILEPIDVARLFPRVQPLEVELGCGDATFLVEYAAMHPERNFLGIERLLGRIRKLDKKGRRLGLTNLRGIRIECGYFLQYLLPPGSVSVFHIYFPDPWPKKKHRRNRLIQPRFPALAHAALVPGGRVYLRTDDPDYFAQMREVFAAAPVFRPVETPPELLALQTDFEREFRARGIPTLYAAYERD</sequence>
<evidence type="ECO:0000256" key="4">
    <source>
        <dbReference type="ARBA" id="ARBA00022679"/>
    </source>
</evidence>
<keyword evidence="6 7" id="KW-0819">tRNA processing</keyword>
<reference evidence="9 10" key="1">
    <citation type="submission" date="2020-02" db="EMBL/GenBank/DDBJ databases">
        <title>Draft genome sequence of Limisphaera ngatamarikiensis NGM72.4T, a thermophilic Verrucomicrobia grouped in subdivision 3.</title>
        <authorList>
            <person name="Carere C.R."/>
            <person name="Steen J."/>
            <person name="Hugenholtz P."/>
            <person name="Stott M.B."/>
        </authorList>
    </citation>
    <scope>NUCLEOTIDE SEQUENCE [LARGE SCALE GENOMIC DNA]</scope>
    <source>
        <strain evidence="9 10">NGM72.4</strain>
    </source>
</reference>
<evidence type="ECO:0000256" key="3">
    <source>
        <dbReference type="ARBA" id="ARBA00022603"/>
    </source>
</evidence>
<feature type="binding site" evidence="7">
    <location>
        <begin position="194"/>
        <end position="197"/>
    </location>
    <ligand>
        <name>substrate</name>
    </ligand>
</feature>
<feature type="region of interest" description="Disordered" evidence="8">
    <location>
        <begin position="1"/>
        <end position="22"/>
    </location>
</feature>
<dbReference type="InterPro" id="IPR029063">
    <property type="entry name" value="SAM-dependent_MTases_sf"/>
</dbReference>
<feature type="binding site" evidence="7">
    <location>
        <position position="126"/>
    </location>
    <ligand>
        <name>S-adenosyl-L-methionine</name>
        <dbReference type="ChEBI" id="CHEBI:59789"/>
    </ligand>
</feature>
<comment type="caution">
    <text evidence="7">Lacks conserved residue(s) required for the propagation of feature annotation.</text>
</comment>
<keyword evidence="4 7" id="KW-0808">Transferase</keyword>
<comment type="caution">
    <text evidence="9">The sequence shown here is derived from an EMBL/GenBank/DDBJ whole genome shotgun (WGS) entry which is preliminary data.</text>
</comment>
<keyword evidence="10" id="KW-1185">Reference proteome</keyword>
<feature type="binding site" evidence="7">
    <location>
        <position position="130"/>
    </location>
    <ligand>
        <name>substrate</name>
    </ligand>
</feature>
<dbReference type="Gene3D" id="3.40.50.150">
    <property type="entry name" value="Vaccinia Virus protein VP39"/>
    <property type="match status" value="1"/>
</dbReference>
<dbReference type="AlphaFoldDB" id="A0A6M1RTL4"/>
<feature type="binding site" evidence="7">
    <location>
        <position position="103"/>
    </location>
    <ligand>
        <name>S-adenosyl-L-methionine</name>
        <dbReference type="ChEBI" id="CHEBI:59789"/>
    </ligand>
</feature>
<dbReference type="GO" id="GO:0008176">
    <property type="term" value="F:tRNA (guanine(46)-N7)-methyltransferase activity"/>
    <property type="evidence" value="ECO:0007669"/>
    <property type="project" value="UniProtKB-UniRule"/>
</dbReference>
<keyword evidence="5 7" id="KW-0949">S-adenosyl-L-methionine</keyword>
<dbReference type="NCBIfam" id="TIGR00091">
    <property type="entry name" value="tRNA (guanosine(46)-N7)-methyltransferase TrmB"/>
    <property type="match status" value="1"/>
</dbReference>
<dbReference type="EC" id="2.1.1.33" evidence="7"/>
<gene>
    <name evidence="7 9" type="primary">trmB</name>
    <name evidence="9" type="ORF">G4L39_01695</name>
</gene>
<organism evidence="9 10">
    <name type="scientific">Limisphaera ngatamarikiensis</name>
    <dbReference type="NCBI Taxonomy" id="1324935"/>
    <lineage>
        <taxon>Bacteria</taxon>
        <taxon>Pseudomonadati</taxon>
        <taxon>Verrucomicrobiota</taxon>
        <taxon>Verrucomicrobiia</taxon>
        <taxon>Limisphaerales</taxon>
        <taxon>Limisphaeraceae</taxon>
        <taxon>Limisphaera</taxon>
    </lineage>
</organism>
<evidence type="ECO:0000313" key="10">
    <source>
        <dbReference type="Proteomes" id="UP000477311"/>
    </source>
</evidence>
<dbReference type="PROSITE" id="PS51625">
    <property type="entry name" value="SAM_MT_TRMB"/>
    <property type="match status" value="1"/>
</dbReference>
<dbReference type="EMBL" id="JAAKYA010000011">
    <property type="protein sequence ID" value="NGO38112.1"/>
    <property type="molecule type" value="Genomic_DNA"/>
</dbReference>
<dbReference type="SUPFAM" id="SSF53335">
    <property type="entry name" value="S-adenosyl-L-methionine-dependent methyltransferases"/>
    <property type="match status" value="1"/>
</dbReference>
<evidence type="ECO:0000256" key="1">
    <source>
        <dbReference type="ARBA" id="ARBA00000142"/>
    </source>
</evidence>
<name>A0A6M1RTL4_9BACT</name>
<feature type="binding site" evidence="7">
    <location>
        <position position="76"/>
    </location>
    <ligand>
        <name>S-adenosyl-L-methionine</name>
        <dbReference type="ChEBI" id="CHEBI:59789"/>
    </ligand>
</feature>
<dbReference type="PANTHER" id="PTHR23417">
    <property type="entry name" value="3-DEOXY-D-MANNO-OCTULOSONIC-ACID TRANSFERASE/TRNA GUANINE-N 7 - -METHYLTRANSFERASE"/>
    <property type="match status" value="1"/>
</dbReference>
<dbReference type="Proteomes" id="UP000477311">
    <property type="component" value="Unassembled WGS sequence"/>
</dbReference>
<dbReference type="HAMAP" id="MF_01057">
    <property type="entry name" value="tRNA_methyltr_TrmB"/>
    <property type="match status" value="1"/>
</dbReference>
<dbReference type="InterPro" id="IPR055361">
    <property type="entry name" value="tRNA_methyltr_TrmB_bact"/>
</dbReference>
<evidence type="ECO:0000256" key="2">
    <source>
        <dbReference type="ARBA" id="ARBA00003015"/>
    </source>
</evidence>
<feature type="binding site" evidence="7">
    <location>
        <position position="162"/>
    </location>
    <ligand>
        <name>substrate</name>
    </ligand>
</feature>
<accession>A0A6M1RTL4</accession>
<comment type="function">
    <text evidence="2 7">Catalyzes the formation of N(7)-methylguanine at position 46 (m7G46) in tRNA.</text>
</comment>